<dbReference type="PIRSF" id="PIRSF017811">
    <property type="entry name" value="CDK_inhib_pln"/>
    <property type="match status" value="1"/>
</dbReference>
<evidence type="ECO:0000256" key="2">
    <source>
        <dbReference type="ARBA" id="ARBA00010274"/>
    </source>
</evidence>
<dbReference type="GO" id="GO:0005654">
    <property type="term" value="C:nucleoplasm"/>
    <property type="evidence" value="ECO:0007669"/>
    <property type="project" value="UniProtKB-SubCell"/>
</dbReference>
<dbReference type="AlphaFoldDB" id="A0AAD8MNL8"/>
<dbReference type="InterPro" id="IPR044275">
    <property type="entry name" value="KRP"/>
</dbReference>
<dbReference type="InterPro" id="IPR044898">
    <property type="entry name" value="CDI_dom_sf"/>
</dbReference>
<gene>
    <name evidence="7" type="ORF">POM88_021030</name>
</gene>
<dbReference type="InterPro" id="IPR003175">
    <property type="entry name" value="CDI_dom"/>
</dbReference>
<keyword evidence="3 7" id="KW-0649">Protein kinase inhibitor</keyword>
<proteinExistence type="inferred from homology"/>
<dbReference type="GO" id="GO:0051726">
    <property type="term" value="P:regulation of cell cycle"/>
    <property type="evidence" value="ECO:0007669"/>
    <property type="project" value="InterPro"/>
</dbReference>
<protein>
    <submittedName>
        <fullName evidence="7">Cyclin-dependent kinase inhibitor</fullName>
    </submittedName>
</protein>
<dbReference type="PANTHER" id="PTHR46776">
    <property type="entry name" value="CYCLIN-DEPENDENT KINASE INHIBITOR 4-RELATED"/>
    <property type="match status" value="1"/>
</dbReference>
<keyword evidence="8" id="KW-1185">Reference proteome</keyword>
<dbReference type="Proteomes" id="UP001237642">
    <property type="component" value="Unassembled WGS sequence"/>
</dbReference>
<dbReference type="GO" id="GO:0004861">
    <property type="term" value="F:cyclin-dependent protein serine/threonine kinase inhibitor activity"/>
    <property type="evidence" value="ECO:0007669"/>
    <property type="project" value="InterPro"/>
</dbReference>
<feature type="compositionally biased region" description="Polar residues" evidence="5">
    <location>
        <begin position="96"/>
        <end position="117"/>
    </location>
</feature>
<evidence type="ECO:0000313" key="7">
    <source>
        <dbReference type="EMBL" id="KAK1383295.1"/>
    </source>
</evidence>
<evidence type="ECO:0000256" key="3">
    <source>
        <dbReference type="ARBA" id="ARBA00023013"/>
    </source>
</evidence>
<reference evidence="7" key="2">
    <citation type="submission" date="2023-05" db="EMBL/GenBank/DDBJ databases">
        <authorList>
            <person name="Schelkunov M.I."/>
        </authorList>
    </citation>
    <scope>NUCLEOTIDE SEQUENCE</scope>
    <source>
        <strain evidence="7">Hsosn_3</strain>
        <tissue evidence="7">Leaf</tissue>
    </source>
</reference>
<evidence type="ECO:0000259" key="6">
    <source>
        <dbReference type="Pfam" id="PF02234"/>
    </source>
</evidence>
<keyword evidence="4" id="KW-0131">Cell cycle</keyword>
<comment type="caution">
    <text evidence="7">The sequence shown here is derived from an EMBL/GenBank/DDBJ whole genome shotgun (WGS) entry which is preliminary data.</text>
</comment>
<evidence type="ECO:0000313" key="8">
    <source>
        <dbReference type="Proteomes" id="UP001237642"/>
    </source>
</evidence>
<name>A0AAD8MNL8_9APIA</name>
<comment type="similarity">
    <text evidence="2">Belongs to the CDI family. ICK/KRP subfamily.</text>
</comment>
<organism evidence="7 8">
    <name type="scientific">Heracleum sosnowskyi</name>
    <dbReference type="NCBI Taxonomy" id="360622"/>
    <lineage>
        <taxon>Eukaryota</taxon>
        <taxon>Viridiplantae</taxon>
        <taxon>Streptophyta</taxon>
        <taxon>Embryophyta</taxon>
        <taxon>Tracheophyta</taxon>
        <taxon>Spermatophyta</taxon>
        <taxon>Magnoliopsida</taxon>
        <taxon>eudicotyledons</taxon>
        <taxon>Gunneridae</taxon>
        <taxon>Pentapetalae</taxon>
        <taxon>asterids</taxon>
        <taxon>campanulids</taxon>
        <taxon>Apiales</taxon>
        <taxon>Apiaceae</taxon>
        <taxon>Apioideae</taxon>
        <taxon>apioid superclade</taxon>
        <taxon>Tordylieae</taxon>
        <taxon>Tordyliinae</taxon>
        <taxon>Heracleum</taxon>
    </lineage>
</organism>
<accession>A0AAD8MNL8</accession>
<sequence length="176" mass="19537">MDVTKLGVRMRAEALDMFEDGSGQTKRRKVEAEELALSSSSLTHEPSNFCKFSQGNAIAADNDIQYSNFSSDGGASCCSSNELSAEAATDHKLNSADLQTTTSNQQAEETLQPETTSVTSCHRQITEKFVSLEAELEEFFAAAEEKLRKQFTDKYNYDISKDEPLSGRYEWVPLKP</sequence>
<feature type="domain" description="Cyclin-dependent kinase inhibitor" evidence="6">
    <location>
        <begin position="132"/>
        <end position="173"/>
    </location>
</feature>
<evidence type="ECO:0000256" key="1">
    <source>
        <dbReference type="ARBA" id="ARBA00004642"/>
    </source>
</evidence>
<feature type="region of interest" description="Disordered" evidence="5">
    <location>
        <begin position="88"/>
        <end position="117"/>
    </location>
</feature>
<dbReference type="EMBL" id="JAUIZM010000005">
    <property type="protein sequence ID" value="KAK1383295.1"/>
    <property type="molecule type" value="Genomic_DNA"/>
</dbReference>
<dbReference type="Pfam" id="PF02234">
    <property type="entry name" value="CDI"/>
    <property type="match status" value="1"/>
</dbReference>
<comment type="subcellular location">
    <subcellularLocation>
        <location evidence="1">Nucleus</location>
        <location evidence="1">Nucleoplasm</location>
    </subcellularLocation>
</comment>
<evidence type="ECO:0000256" key="4">
    <source>
        <dbReference type="ARBA" id="ARBA00023306"/>
    </source>
</evidence>
<reference evidence="7" key="1">
    <citation type="submission" date="2023-02" db="EMBL/GenBank/DDBJ databases">
        <title>Genome of toxic invasive species Heracleum sosnowskyi carries increased number of genes despite the absence of recent whole-genome duplications.</title>
        <authorList>
            <person name="Schelkunov M."/>
            <person name="Shtratnikova V."/>
            <person name="Makarenko M."/>
            <person name="Klepikova A."/>
            <person name="Omelchenko D."/>
            <person name="Novikova G."/>
            <person name="Obukhova E."/>
            <person name="Bogdanov V."/>
            <person name="Penin A."/>
            <person name="Logacheva M."/>
        </authorList>
    </citation>
    <scope>NUCLEOTIDE SEQUENCE</scope>
    <source>
        <strain evidence="7">Hsosn_3</strain>
        <tissue evidence="7">Leaf</tissue>
    </source>
</reference>
<evidence type="ECO:0000256" key="5">
    <source>
        <dbReference type="SAM" id="MobiDB-lite"/>
    </source>
</evidence>
<dbReference type="Gene3D" id="4.10.365.10">
    <property type="entry name" value="p27"/>
    <property type="match status" value="1"/>
</dbReference>